<feature type="region of interest" description="Disordered" evidence="1">
    <location>
        <begin position="28"/>
        <end position="47"/>
    </location>
</feature>
<keyword evidence="3" id="KW-1185">Reference proteome</keyword>
<gene>
    <name evidence="2" type="ORF">OJAV_G00075080</name>
</gene>
<protein>
    <submittedName>
        <fullName evidence="2">Uncharacterized protein</fullName>
    </submittedName>
</protein>
<reference evidence="2 3" key="1">
    <citation type="submission" date="2018-11" db="EMBL/GenBank/DDBJ databases">
        <authorList>
            <person name="Lopez-Roques C."/>
            <person name="Donnadieu C."/>
            <person name="Bouchez O."/>
            <person name="Klopp C."/>
            <person name="Cabau C."/>
            <person name="Zahm M."/>
        </authorList>
    </citation>
    <scope>NUCLEOTIDE SEQUENCE [LARGE SCALE GENOMIC DNA]</scope>
    <source>
        <strain evidence="2">RS831</strain>
        <tissue evidence="2">Whole body</tissue>
    </source>
</reference>
<dbReference type="AlphaFoldDB" id="A0A3S2P8G4"/>
<reference evidence="2 3" key="2">
    <citation type="submission" date="2019-01" db="EMBL/GenBank/DDBJ databases">
        <title>A chromosome length genome reference of the Java medaka (oryzias javanicus).</title>
        <authorList>
            <person name="Herpin A."/>
            <person name="Takehana Y."/>
            <person name="Naruse K."/>
            <person name="Ansai S."/>
            <person name="Kawaguchi M."/>
        </authorList>
    </citation>
    <scope>NUCLEOTIDE SEQUENCE [LARGE SCALE GENOMIC DNA]</scope>
    <source>
        <strain evidence="2">RS831</strain>
        <tissue evidence="2">Whole body</tissue>
    </source>
</reference>
<evidence type="ECO:0000313" key="3">
    <source>
        <dbReference type="Proteomes" id="UP000283210"/>
    </source>
</evidence>
<name>A0A3S2P8G4_ORYJA</name>
<sequence>MPSSVKEVFPSGEQKVKEELVEMEVEDAGKTFSMRNSDSSSLGGRALGKARLGTPSWAASSSCRRSAPALSHGSVSLGALRSS</sequence>
<feature type="region of interest" description="Disordered" evidence="1">
    <location>
        <begin position="58"/>
        <end position="83"/>
    </location>
</feature>
<organism evidence="2 3">
    <name type="scientific">Oryzias javanicus</name>
    <name type="common">Javanese ricefish</name>
    <name type="synonym">Aplocheilus javanicus</name>
    <dbReference type="NCBI Taxonomy" id="123683"/>
    <lineage>
        <taxon>Eukaryota</taxon>
        <taxon>Metazoa</taxon>
        <taxon>Chordata</taxon>
        <taxon>Craniata</taxon>
        <taxon>Vertebrata</taxon>
        <taxon>Euteleostomi</taxon>
        <taxon>Actinopterygii</taxon>
        <taxon>Neopterygii</taxon>
        <taxon>Teleostei</taxon>
        <taxon>Neoteleostei</taxon>
        <taxon>Acanthomorphata</taxon>
        <taxon>Ovalentaria</taxon>
        <taxon>Atherinomorphae</taxon>
        <taxon>Beloniformes</taxon>
        <taxon>Adrianichthyidae</taxon>
        <taxon>Oryziinae</taxon>
        <taxon>Oryzias</taxon>
    </lineage>
</organism>
<evidence type="ECO:0000313" key="2">
    <source>
        <dbReference type="EMBL" id="RVE69170.1"/>
    </source>
</evidence>
<evidence type="ECO:0000256" key="1">
    <source>
        <dbReference type="SAM" id="MobiDB-lite"/>
    </source>
</evidence>
<feature type="compositionally biased region" description="Low complexity" evidence="1">
    <location>
        <begin position="58"/>
        <end position="71"/>
    </location>
</feature>
<accession>A0A3S2P8G4</accession>
<dbReference type="EMBL" id="CM012444">
    <property type="protein sequence ID" value="RVE69170.1"/>
    <property type="molecule type" value="Genomic_DNA"/>
</dbReference>
<proteinExistence type="predicted"/>
<dbReference type="Proteomes" id="UP000283210">
    <property type="component" value="Chromosome 8"/>
</dbReference>